<sequence>MDKGKWTGSSKIEAEGLEWLYNDPTQQQNNLESYLLGESIPGARGELRRPESDDKSVGSVLTDSSRVYEQTLNKFREDPLFIIKKLETQQQQIIHKYSNLKAKQRKFGDSQRDTHRDKGRERDTHRGREREGEGATNRYRDRERELHKHRDSERELHKHSERELHKDRGRGRERERYRRSRSNSPHRKSHKSHNKPDSKSRRSDISHDKLDSKSDKSPVRRVKGPERPRRYDPMKYAFGVNEDICPPDEILETANRKMQIELLNKLTEPTEHVVSVDEQLDSMIQEGKLHIKDKLNKISQLQNTDEKELTAVDSVKREEYLMSIKKKAFEEANLSNILKHKHNKLL</sequence>
<comment type="caution">
    <text evidence="9">The sequence shown here is derived from an EMBL/GenBank/DDBJ whole genome shotgun (WGS) entry which is preliminary data.</text>
</comment>
<dbReference type="GeneID" id="3502476"/>
<dbReference type="KEGG" id="tpv:TP01_1190"/>
<evidence type="ECO:0000256" key="3">
    <source>
        <dbReference type="ARBA" id="ARBA00022664"/>
    </source>
</evidence>
<keyword evidence="3" id="KW-0507">mRNA processing</keyword>
<feature type="compositionally biased region" description="Basic and acidic residues" evidence="8">
    <location>
        <begin position="106"/>
        <end position="176"/>
    </location>
</feature>
<accession>Q4N6I0</accession>
<evidence type="ECO:0000256" key="1">
    <source>
        <dbReference type="ARBA" id="ARBA00004123"/>
    </source>
</evidence>
<organism evidence="9 10">
    <name type="scientific">Theileria parva</name>
    <name type="common">East coast fever infection agent</name>
    <dbReference type="NCBI Taxonomy" id="5875"/>
    <lineage>
        <taxon>Eukaryota</taxon>
        <taxon>Sar</taxon>
        <taxon>Alveolata</taxon>
        <taxon>Apicomplexa</taxon>
        <taxon>Aconoidasida</taxon>
        <taxon>Piroplasmida</taxon>
        <taxon>Theileriidae</taxon>
        <taxon>Theileria</taxon>
    </lineage>
</organism>
<dbReference type="GO" id="GO:0005684">
    <property type="term" value="C:U2-type spliceosomal complex"/>
    <property type="evidence" value="ECO:0007669"/>
    <property type="project" value="TreeGrafter"/>
</dbReference>
<keyword evidence="5" id="KW-0175">Coiled coil</keyword>
<feature type="compositionally biased region" description="Basic residues" evidence="8">
    <location>
        <begin position="177"/>
        <end position="193"/>
    </location>
</feature>
<dbReference type="Pfam" id="PF12542">
    <property type="entry name" value="CWC25"/>
    <property type="match status" value="1"/>
</dbReference>
<protein>
    <recommendedName>
        <fullName evidence="11">Pre-mRNA splicing factor</fullName>
    </recommendedName>
</protein>
<evidence type="ECO:0000256" key="8">
    <source>
        <dbReference type="SAM" id="MobiDB-lite"/>
    </source>
</evidence>
<dbReference type="InterPro" id="IPR022209">
    <property type="entry name" value="CWC25"/>
</dbReference>
<evidence type="ECO:0000256" key="6">
    <source>
        <dbReference type="ARBA" id="ARBA00023187"/>
    </source>
</evidence>
<dbReference type="EMBL" id="AAGK01000001">
    <property type="protein sequence ID" value="EAN34428.1"/>
    <property type="molecule type" value="Genomic_DNA"/>
</dbReference>
<keyword evidence="10" id="KW-1185">Reference proteome</keyword>
<gene>
    <name evidence="9" type="ordered locus">TP01_1190</name>
</gene>
<evidence type="ECO:0008006" key="11">
    <source>
        <dbReference type="Google" id="ProtNLM"/>
    </source>
</evidence>
<reference evidence="9 10" key="1">
    <citation type="journal article" date="2005" name="Science">
        <title>Genome sequence of Theileria parva, a bovine pathogen that transforms lymphocytes.</title>
        <authorList>
            <person name="Gardner M.J."/>
            <person name="Bishop R."/>
            <person name="Shah T."/>
            <person name="de Villiers E.P."/>
            <person name="Carlton J.M."/>
            <person name="Hall N."/>
            <person name="Ren Q."/>
            <person name="Paulsen I.T."/>
            <person name="Pain A."/>
            <person name="Berriman M."/>
            <person name="Wilson R.J.M."/>
            <person name="Sato S."/>
            <person name="Ralph S.A."/>
            <person name="Mann D.J."/>
            <person name="Xiong Z."/>
            <person name="Shallom S.J."/>
            <person name="Weidman J."/>
            <person name="Jiang L."/>
            <person name="Lynn J."/>
            <person name="Weaver B."/>
            <person name="Shoaibi A."/>
            <person name="Domingo A.R."/>
            <person name="Wasawo D."/>
            <person name="Crabtree J."/>
            <person name="Wortman J.R."/>
            <person name="Haas B."/>
            <person name="Angiuoli S.V."/>
            <person name="Creasy T.H."/>
            <person name="Lu C."/>
            <person name="Suh B."/>
            <person name="Silva J.C."/>
            <person name="Utterback T.R."/>
            <person name="Feldblyum T.V."/>
            <person name="Pertea M."/>
            <person name="Allen J."/>
            <person name="Nierman W.C."/>
            <person name="Taracha E.L.N."/>
            <person name="Salzberg S.L."/>
            <person name="White O.R."/>
            <person name="Fitzhugh H.A."/>
            <person name="Morzaria S."/>
            <person name="Venter J.C."/>
            <person name="Fraser C.M."/>
            <person name="Nene V."/>
        </authorList>
    </citation>
    <scope>NUCLEOTIDE SEQUENCE [LARGE SCALE GENOMIC DNA]</scope>
    <source>
        <strain evidence="9 10">Muguga</strain>
    </source>
</reference>
<dbReference type="GO" id="GO:0000398">
    <property type="term" value="P:mRNA splicing, via spliceosome"/>
    <property type="evidence" value="ECO:0007669"/>
    <property type="project" value="TreeGrafter"/>
</dbReference>
<feature type="region of interest" description="Disordered" evidence="8">
    <location>
        <begin position="97"/>
        <end position="233"/>
    </location>
</feature>
<dbReference type="Proteomes" id="UP000001949">
    <property type="component" value="Unassembled WGS sequence"/>
</dbReference>
<evidence type="ECO:0000313" key="9">
    <source>
        <dbReference type="EMBL" id="EAN34428.1"/>
    </source>
</evidence>
<evidence type="ECO:0000256" key="7">
    <source>
        <dbReference type="ARBA" id="ARBA00023242"/>
    </source>
</evidence>
<name>Q4N6I0_THEPA</name>
<dbReference type="AlphaFoldDB" id="Q4N6I0"/>
<keyword evidence="6" id="KW-0508">mRNA splicing</keyword>
<dbReference type="OMA" id="WLYNDPT"/>
<evidence type="ECO:0000256" key="5">
    <source>
        <dbReference type="ARBA" id="ARBA00023054"/>
    </source>
</evidence>
<dbReference type="InParanoid" id="Q4N6I0"/>
<evidence type="ECO:0000256" key="4">
    <source>
        <dbReference type="ARBA" id="ARBA00022728"/>
    </source>
</evidence>
<evidence type="ECO:0000256" key="2">
    <source>
        <dbReference type="ARBA" id="ARBA00006695"/>
    </source>
</evidence>
<keyword evidence="4" id="KW-0747">Spliceosome</keyword>
<comment type="similarity">
    <text evidence="2">Belongs to the CWC25 family.</text>
</comment>
<dbReference type="InterPro" id="IPR051376">
    <property type="entry name" value="CWC25_splicing_factor"/>
</dbReference>
<evidence type="ECO:0000313" key="10">
    <source>
        <dbReference type="Proteomes" id="UP000001949"/>
    </source>
</evidence>
<dbReference type="STRING" id="5875.Q4N6I0"/>
<keyword evidence="7" id="KW-0539">Nucleus</keyword>
<proteinExistence type="inferred from homology"/>
<dbReference type="RefSeq" id="XP_766711.1">
    <property type="nucleotide sequence ID" value="XM_761618.1"/>
</dbReference>
<comment type="subcellular location">
    <subcellularLocation>
        <location evidence="1">Nucleus</location>
    </subcellularLocation>
</comment>
<dbReference type="PANTHER" id="PTHR16196:SF0">
    <property type="entry name" value="PRE-MRNA-SPLICING FACTOR CWC25 HOMOLOG"/>
    <property type="match status" value="1"/>
</dbReference>
<dbReference type="VEuPathDB" id="PiroplasmaDB:TpMuguga_01g01190"/>
<dbReference type="PANTHER" id="PTHR16196">
    <property type="entry name" value="CELL CYCLE CONTROL PROTEIN CWF25"/>
    <property type="match status" value="1"/>
</dbReference>
<dbReference type="eggNOG" id="ENOG502SWM5">
    <property type="taxonomic scope" value="Eukaryota"/>
</dbReference>
<feature type="compositionally biased region" description="Basic and acidic residues" evidence="8">
    <location>
        <begin position="194"/>
        <end position="233"/>
    </location>
</feature>